<dbReference type="InterPro" id="IPR027443">
    <property type="entry name" value="IPNS-like_sf"/>
</dbReference>
<protein>
    <submittedName>
        <fullName evidence="7">Aspartyl/asparaginy/proline hydroxylase domain-containing protein</fullName>
    </submittedName>
</protein>
<dbReference type="AlphaFoldDB" id="A0A915EU05"/>
<dbReference type="InterPro" id="IPR007803">
    <property type="entry name" value="Asp/Arg/Pro-Hydrxlase"/>
</dbReference>
<dbReference type="WBParaSite" id="jg9510">
    <property type="protein sequence ID" value="jg9510"/>
    <property type="gene ID" value="jg9510"/>
</dbReference>
<dbReference type="PANTHER" id="PTHR46332:SF5">
    <property type="entry name" value="ASPARTATE BETA-HYDROXYLASE DOMAIN CONTAINING 2"/>
    <property type="match status" value="1"/>
</dbReference>
<dbReference type="GO" id="GO:0051213">
    <property type="term" value="F:dioxygenase activity"/>
    <property type="evidence" value="ECO:0007669"/>
    <property type="project" value="UniProtKB-KW"/>
</dbReference>
<dbReference type="SUPFAM" id="SSF51197">
    <property type="entry name" value="Clavaminate synthase-like"/>
    <property type="match status" value="1"/>
</dbReference>
<dbReference type="Proteomes" id="UP000887574">
    <property type="component" value="Unplaced"/>
</dbReference>
<keyword evidence="2" id="KW-0223">Dioxygenase</keyword>
<organism evidence="6 7">
    <name type="scientific">Ditylenchus dipsaci</name>
    <dbReference type="NCBI Taxonomy" id="166011"/>
    <lineage>
        <taxon>Eukaryota</taxon>
        <taxon>Metazoa</taxon>
        <taxon>Ecdysozoa</taxon>
        <taxon>Nematoda</taxon>
        <taxon>Chromadorea</taxon>
        <taxon>Rhabditida</taxon>
        <taxon>Tylenchina</taxon>
        <taxon>Tylenchomorpha</taxon>
        <taxon>Sphaerularioidea</taxon>
        <taxon>Anguinidae</taxon>
        <taxon>Anguininae</taxon>
        <taxon>Ditylenchus</taxon>
    </lineage>
</organism>
<feature type="chain" id="PRO_5037678667" evidence="4">
    <location>
        <begin position="29"/>
        <end position="258"/>
    </location>
</feature>
<evidence type="ECO:0000313" key="6">
    <source>
        <dbReference type="Proteomes" id="UP000887574"/>
    </source>
</evidence>
<evidence type="ECO:0000256" key="3">
    <source>
        <dbReference type="ARBA" id="ARBA00023002"/>
    </source>
</evidence>
<dbReference type="InterPro" id="IPR051821">
    <property type="entry name" value="Asp/Asn_beta-hydroxylase"/>
</dbReference>
<dbReference type="Gene3D" id="2.60.120.330">
    <property type="entry name" value="B-lactam Antibiotic, Isopenicillin N Synthase, Chain"/>
    <property type="match status" value="1"/>
</dbReference>
<sequence length="258" mass="30111">MDILLYLAAIFLLIAPWFLFEQTGVCQGVERFNQEYGHSFKDERIRQALEESGQAGDLFLKLRLSQSHPIWDTNLLPSHVRQDLEKLKQNKQIIKQESDQALKCAYLWKRNEDASSFWYTFSFAWMEEQCRECPELVKILHQLDGLLTDCLFGNAFLSMLPRGSVIEEHMGMTNARLRLHFGVEVPKDEHNCYMVVGGQRLHWKEGKSVVFDDSFKHSVSSRNCKEDRIVLVLDLWNPQLQAHEKECLSKIFPAIYTQ</sequence>
<feature type="domain" description="Aspartyl/asparaginy/proline hydroxylase" evidence="5">
    <location>
        <begin position="80"/>
        <end position="238"/>
    </location>
</feature>
<accession>A0A915EU05</accession>
<comment type="similarity">
    <text evidence="1">Belongs to the aspartyl/asparaginyl beta-hydroxylase family.</text>
</comment>
<keyword evidence="3" id="KW-0560">Oxidoreductase</keyword>
<evidence type="ECO:0000259" key="5">
    <source>
        <dbReference type="Pfam" id="PF05118"/>
    </source>
</evidence>
<name>A0A915EU05_9BILA</name>
<keyword evidence="4" id="KW-0732">Signal</keyword>
<evidence type="ECO:0000256" key="2">
    <source>
        <dbReference type="ARBA" id="ARBA00022964"/>
    </source>
</evidence>
<reference evidence="7" key="1">
    <citation type="submission" date="2022-11" db="UniProtKB">
        <authorList>
            <consortium name="WormBaseParasite"/>
        </authorList>
    </citation>
    <scope>IDENTIFICATION</scope>
</reference>
<dbReference type="PANTHER" id="PTHR46332">
    <property type="entry name" value="ASPARTATE BETA-HYDROXYLASE DOMAIN-CONTAINING PROTEIN 2"/>
    <property type="match status" value="1"/>
</dbReference>
<dbReference type="Pfam" id="PF05118">
    <property type="entry name" value="Asp_Arg_Hydrox"/>
    <property type="match status" value="1"/>
</dbReference>
<evidence type="ECO:0000256" key="4">
    <source>
        <dbReference type="SAM" id="SignalP"/>
    </source>
</evidence>
<feature type="signal peptide" evidence="4">
    <location>
        <begin position="1"/>
        <end position="28"/>
    </location>
</feature>
<keyword evidence="6" id="KW-1185">Reference proteome</keyword>
<dbReference type="GO" id="GO:0016020">
    <property type="term" value="C:membrane"/>
    <property type="evidence" value="ECO:0007669"/>
    <property type="project" value="TreeGrafter"/>
</dbReference>
<evidence type="ECO:0000313" key="7">
    <source>
        <dbReference type="WBParaSite" id="jg9510"/>
    </source>
</evidence>
<proteinExistence type="inferred from homology"/>
<evidence type="ECO:0000256" key="1">
    <source>
        <dbReference type="ARBA" id="ARBA00007730"/>
    </source>
</evidence>